<comment type="caution">
    <text evidence="2">The sequence shown here is derived from an EMBL/GenBank/DDBJ whole genome shotgun (WGS) entry which is preliminary data.</text>
</comment>
<proteinExistence type="predicted"/>
<dbReference type="Proteomes" id="UP000177190">
    <property type="component" value="Unassembled WGS sequence"/>
</dbReference>
<dbReference type="Gene3D" id="2.60.40.420">
    <property type="entry name" value="Cupredoxins - blue copper proteins"/>
    <property type="match status" value="1"/>
</dbReference>
<dbReference type="EMBL" id="MHOM01000005">
    <property type="protein sequence ID" value="OGZ65511.1"/>
    <property type="molecule type" value="Genomic_DNA"/>
</dbReference>
<evidence type="ECO:0000313" key="3">
    <source>
        <dbReference type="Proteomes" id="UP000177190"/>
    </source>
</evidence>
<organism evidence="2 3">
    <name type="scientific">Candidatus Staskawiczbacteria bacterium RIFCSPHIGHO2_01_FULL_36_16</name>
    <dbReference type="NCBI Taxonomy" id="1802200"/>
    <lineage>
        <taxon>Bacteria</taxon>
        <taxon>Candidatus Staskawicziibacteriota</taxon>
    </lineage>
</organism>
<keyword evidence="1" id="KW-1133">Transmembrane helix</keyword>
<keyword evidence="1" id="KW-0812">Transmembrane</keyword>
<evidence type="ECO:0008006" key="4">
    <source>
        <dbReference type="Google" id="ProtNLM"/>
    </source>
</evidence>
<sequence>MNKKIIIPAIIIGIFAVAAVIAFNKTNQTAENPVVTENKESTVKEFTMTSFYEIVDGQPRPQYSLKEITVNKGDSVRIKITVTKGMHDFKIDEFSVYADTKELNKEYVVEFTADKVGEFIYYCAKSGHRANGHWGTLIVTE</sequence>
<gene>
    <name evidence="2" type="ORF">A2812_00020</name>
</gene>
<accession>A0A1G2HTE9</accession>
<reference evidence="2 3" key="1">
    <citation type="journal article" date="2016" name="Nat. Commun.">
        <title>Thousands of microbial genomes shed light on interconnected biogeochemical processes in an aquifer system.</title>
        <authorList>
            <person name="Anantharaman K."/>
            <person name="Brown C.T."/>
            <person name="Hug L.A."/>
            <person name="Sharon I."/>
            <person name="Castelle C.J."/>
            <person name="Probst A.J."/>
            <person name="Thomas B.C."/>
            <person name="Singh A."/>
            <person name="Wilkins M.J."/>
            <person name="Karaoz U."/>
            <person name="Brodie E.L."/>
            <person name="Williams K.H."/>
            <person name="Hubbard S.S."/>
            <person name="Banfield J.F."/>
        </authorList>
    </citation>
    <scope>NUCLEOTIDE SEQUENCE [LARGE SCALE GENOMIC DNA]</scope>
</reference>
<dbReference type="STRING" id="1802200.A2812_00020"/>
<dbReference type="AlphaFoldDB" id="A0A1G2HTE9"/>
<evidence type="ECO:0000313" key="2">
    <source>
        <dbReference type="EMBL" id="OGZ65511.1"/>
    </source>
</evidence>
<keyword evidence="1" id="KW-0472">Membrane</keyword>
<feature type="transmembrane region" description="Helical" evidence="1">
    <location>
        <begin position="5"/>
        <end position="23"/>
    </location>
</feature>
<dbReference type="SUPFAM" id="SSF49503">
    <property type="entry name" value="Cupredoxins"/>
    <property type="match status" value="1"/>
</dbReference>
<evidence type="ECO:0000256" key="1">
    <source>
        <dbReference type="SAM" id="Phobius"/>
    </source>
</evidence>
<name>A0A1G2HTE9_9BACT</name>
<protein>
    <recommendedName>
        <fullName evidence="4">EfeO-type cupredoxin-like domain-containing protein</fullName>
    </recommendedName>
</protein>
<dbReference type="InterPro" id="IPR008972">
    <property type="entry name" value="Cupredoxin"/>
</dbReference>